<feature type="binding site" evidence="1">
    <location>
        <position position="49"/>
    </location>
    <ligand>
        <name>ATP</name>
        <dbReference type="ChEBI" id="CHEBI:30616"/>
    </ligand>
</feature>
<dbReference type="STRING" id="43700.ENSMALP00000021963"/>
<keyword evidence="2" id="KW-1133">Transmembrane helix</keyword>
<dbReference type="Gene3D" id="3.30.200.20">
    <property type="entry name" value="Phosphorylase Kinase, domain 1"/>
    <property type="match status" value="1"/>
</dbReference>
<dbReference type="Ensembl" id="ENSMALT00000022386.1">
    <property type="protein sequence ID" value="ENSMALP00000021963.1"/>
    <property type="gene ID" value="ENSMALG00000015352.1"/>
</dbReference>
<dbReference type="GO" id="GO:0005524">
    <property type="term" value="F:ATP binding"/>
    <property type="evidence" value="ECO:0007669"/>
    <property type="project" value="UniProtKB-UniRule"/>
</dbReference>
<organism evidence="3 4">
    <name type="scientific">Monopterus albus</name>
    <name type="common">Swamp eel</name>
    <dbReference type="NCBI Taxonomy" id="43700"/>
    <lineage>
        <taxon>Eukaryota</taxon>
        <taxon>Metazoa</taxon>
        <taxon>Chordata</taxon>
        <taxon>Craniata</taxon>
        <taxon>Vertebrata</taxon>
        <taxon>Euteleostomi</taxon>
        <taxon>Actinopterygii</taxon>
        <taxon>Neopterygii</taxon>
        <taxon>Teleostei</taxon>
        <taxon>Neoteleostei</taxon>
        <taxon>Acanthomorphata</taxon>
        <taxon>Anabantaria</taxon>
        <taxon>Synbranchiformes</taxon>
        <taxon>Synbranchidae</taxon>
        <taxon>Monopterus</taxon>
    </lineage>
</organism>
<dbReference type="AlphaFoldDB" id="A0A3Q3JNY3"/>
<evidence type="ECO:0000313" key="4">
    <source>
        <dbReference type="Proteomes" id="UP000261600"/>
    </source>
</evidence>
<keyword evidence="4" id="KW-1185">Reference proteome</keyword>
<dbReference type="InterPro" id="IPR017441">
    <property type="entry name" value="Protein_kinase_ATP_BS"/>
</dbReference>
<name>A0A3Q3JNY3_MONAL</name>
<dbReference type="Proteomes" id="UP000261600">
    <property type="component" value="Unplaced"/>
</dbReference>
<reference evidence="3" key="1">
    <citation type="submission" date="2025-08" db="UniProtKB">
        <authorList>
            <consortium name="Ensembl"/>
        </authorList>
    </citation>
    <scope>IDENTIFICATION</scope>
</reference>
<dbReference type="InterPro" id="IPR011009">
    <property type="entry name" value="Kinase-like_dom_sf"/>
</dbReference>
<keyword evidence="1" id="KW-0547">Nucleotide-binding</keyword>
<evidence type="ECO:0000313" key="3">
    <source>
        <dbReference type="Ensembl" id="ENSMALP00000021963.1"/>
    </source>
</evidence>
<accession>A0A3Q3JNY3</accession>
<keyword evidence="2" id="KW-0472">Membrane</keyword>
<dbReference type="SUPFAM" id="SSF56112">
    <property type="entry name" value="Protein kinase-like (PK-like)"/>
    <property type="match status" value="1"/>
</dbReference>
<feature type="transmembrane region" description="Helical" evidence="2">
    <location>
        <begin position="98"/>
        <end position="117"/>
    </location>
</feature>
<protein>
    <recommendedName>
        <fullName evidence="5">Protein kinase domain-containing protein</fullName>
    </recommendedName>
</protein>
<keyword evidence="2" id="KW-0812">Transmembrane</keyword>
<reference evidence="3" key="2">
    <citation type="submission" date="2025-09" db="UniProtKB">
        <authorList>
            <consortium name="Ensembl"/>
        </authorList>
    </citation>
    <scope>IDENTIFICATION</scope>
</reference>
<dbReference type="PROSITE" id="PS00107">
    <property type="entry name" value="PROTEIN_KINASE_ATP"/>
    <property type="match status" value="1"/>
</dbReference>
<evidence type="ECO:0000256" key="2">
    <source>
        <dbReference type="SAM" id="Phobius"/>
    </source>
</evidence>
<sequence length="127" mass="14124">MSTSGKDANSGHYANYVGPYRLEKTLGKGQTGLVKLGIHCVTCQKVAIKIVNREKLSESVLMKELSALSEKSLVSQVVFYSVRTRPGSTSADLTASSTVWYLIVLYILAHIHTFYSFRMFQCVKLKV</sequence>
<evidence type="ECO:0008006" key="5">
    <source>
        <dbReference type="Google" id="ProtNLM"/>
    </source>
</evidence>
<keyword evidence="1" id="KW-0067">ATP-binding</keyword>
<evidence type="ECO:0000256" key="1">
    <source>
        <dbReference type="PROSITE-ProRule" id="PRU10141"/>
    </source>
</evidence>
<proteinExistence type="predicted"/>